<dbReference type="InterPro" id="IPR036046">
    <property type="entry name" value="Acylphosphatase-like_dom_sf"/>
</dbReference>
<evidence type="ECO:0000256" key="4">
    <source>
        <dbReference type="ARBA" id="ARBA00047645"/>
    </source>
</evidence>
<dbReference type="GO" id="GO:0003998">
    <property type="term" value="F:acylphosphatase activity"/>
    <property type="evidence" value="ECO:0007669"/>
    <property type="project" value="UniProtKB-EC"/>
</dbReference>
<dbReference type="PROSITE" id="PS51160">
    <property type="entry name" value="ACYLPHOSPHATASE_3"/>
    <property type="match status" value="1"/>
</dbReference>
<dbReference type="Gene3D" id="3.30.70.100">
    <property type="match status" value="1"/>
</dbReference>
<dbReference type="SUPFAM" id="SSF54975">
    <property type="entry name" value="Acylphosphatase/BLUF domain-like"/>
    <property type="match status" value="1"/>
</dbReference>
<dbReference type="PANTHER" id="PTHR10029:SF10">
    <property type="entry name" value="GEO08407P1"/>
    <property type="match status" value="1"/>
</dbReference>
<evidence type="ECO:0000313" key="8">
    <source>
        <dbReference type="EMBL" id="MBY08142.1"/>
    </source>
</evidence>
<reference evidence="8" key="1">
    <citation type="submission" date="2018-03" db="EMBL/GenBank/DDBJ databases">
        <title>The relapsing fever spirochete Borrelia turicatae persists in the highly oxidative environment of its soft-bodied tick vector.</title>
        <authorList>
            <person name="Bourret T.J."/>
            <person name="Boyle W.K."/>
            <person name="Valenzuela J.G."/>
            <person name="Oliveira F."/>
            <person name="Lopez J.E."/>
        </authorList>
    </citation>
    <scope>NUCLEOTIDE SEQUENCE</scope>
    <source>
        <strain evidence="8">Kansas strain/isolate</strain>
        <tissue evidence="8">Salivary glands</tissue>
    </source>
</reference>
<comment type="caution">
    <text evidence="5">Lacks conserved residue(s) required for the propagation of feature annotation.</text>
</comment>
<evidence type="ECO:0000256" key="3">
    <source>
        <dbReference type="ARBA" id="ARBA00022801"/>
    </source>
</evidence>
<feature type="domain" description="Acylphosphatase-like" evidence="7">
    <location>
        <begin position="58"/>
        <end position="148"/>
    </location>
</feature>
<accession>A0A2R5LF70</accession>
<dbReference type="EC" id="3.6.1.7" evidence="2"/>
<dbReference type="GeneID" id="135396962"/>
<dbReference type="PRINTS" id="PR00112">
    <property type="entry name" value="ACYLPHPHTASE"/>
</dbReference>
<name>A0A2R5LF70_9ACAR</name>
<dbReference type="InterPro" id="IPR020456">
    <property type="entry name" value="Acylphosphatase"/>
</dbReference>
<dbReference type="KEGG" id="oti:135396962"/>
<keyword evidence="3" id="KW-0378">Hydrolase</keyword>
<dbReference type="PANTHER" id="PTHR10029">
    <property type="entry name" value="ACYLPHOSPHATASE"/>
    <property type="match status" value="1"/>
</dbReference>
<comment type="catalytic activity">
    <reaction evidence="4">
        <text>an acyl phosphate + H2O = a carboxylate + phosphate + H(+)</text>
        <dbReference type="Rhea" id="RHEA:14965"/>
        <dbReference type="ChEBI" id="CHEBI:15377"/>
        <dbReference type="ChEBI" id="CHEBI:15378"/>
        <dbReference type="ChEBI" id="CHEBI:29067"/>
        <dbReference type="ChEBI" id="CHEBI:43474"/>
        <dbReference type="ChEBI" id="CHEBI:59918"/>
        <dbReference type="EC" id="3.6.1.7"/>
    </reaction>
</comment>
<evidence type="ECO:0000256" key="2">
    <source>
        <dbReference type="ARBA" id="ARBA00012150"/>
    </source>
</evidence>
<evidence type="ECO:0000256" key="5">
    <source>
        <dbReference type="PROSITE-ProRule" id="PRU00520"/>
    </source>
</evidence>
<protein>
    <recommendedName>
        <fullName evidence="2">acylphosphatase</fullName>
        <ecNumber evidence="2">3.6.1.7</ecNumber>
    </recommendedName>
</protein>
<dbReference type="FunFam" id="3.30.70.100:FF:000011">
    <property type="entry name" value="Acylphosphatase"/>
    <property type="match status" value="1"/>
</dbReference>
<dbReference type="RefSeq" id="XP_064484288.1">
    <property type="nucleotide sequence ID" value="XM_064628218.1"/>
</dbReference>
<dbReference type="InterPro" id="IPR001792">
    <property type="entry name" value="Acylphosphatase-like_dom"/>
</dbReference>
<organism evidence="8">
    <name type="scientific">Ornithodoros turicata</name>
    <dbReference type="NCBI Taxonomy" id="34597"/>
    <lineage>
        <taxon>Eukaryota</taxon>
        <taxon>Metazoa</taxon>
        <taxon>Ecdysozoa</taxon>
        <taxon>Arthropoda</taxon>
        <taxon>Chelicerata</taxon>
        <taxon>Arachnida</taxon>
        <taxon>Acari</taxon>
        <taxon>Parasitiformes</taxon>
        <taxon>Ixodida</taxon>
        <taxon>Ixodoidea</taxon>
        <taxon>Argasidae</taxon>
        <taxon>Ornithodorinae</taxon>
        <taxon>Ornithodoros</taxon>
    </lineage>
</organism>
<evidence type="ECO:0000256" key="1">
    <source>
        <dbReference type="ARBA" id="ARBA00005614"/>
    </source>
</evidence>
<evidence type="ECO:0000259" key="7">
    <source>
        <dbReference type="PROSITE" id="PS51160"/>
    </source>
</evidence>
<dbReference type="AlphaFoldDB" id="A0A2R5LF70"/>
<proteinExistence type="inferred from homology"/>
<comment type="similarity">
    <text evidence="1 6">Belongs to the acylphosphatase family.</text>
</comment>
<dbReference type="EMBL" id="GGLE01004016">
    <property type="protein sequence ID" value="MBY08142.1"/>
    <property type="molecule type" value="Transcribed_RNA"/>
</dbReference>
<sequence>MGVRVVFSERPQHRIPSFVTSYEEEWTLGQEKPGIKRRNRKSMTFSPRPSSTAGNLVQVEFEVWGSVQGFYFRKYTRDLCQSLDVRGWVKLTNWGTVVGELQGEKEKVDEVAMWLRLQGAPGSKIERCDFRHWRMIDTYDFHNFQMRF</sequence>
<evidence type="ECO:0000256" key="6">
    <source>
        <dbReference type="RuleBase" id="RU004168"/>
    </source>
</evidence>
<dbReference type="Pfam" id="PF00708">
    <property type="entry name" value="Acylphosphatase"/>
    <property type="match status" value="1"/>
</dbReference>